<evidence type="ECO:0000313" key="2">
    <source>
        <dbReference type="Proteomes" id="UP000886595"/>
    </source>
</evidence>
<dbReference type="EMBL" id="JAAMPC010000006">
    <property type="protein sequence ID" value="KAG2307237.1"/>
    <property type="molecule type" value="Genomic_DNA"/>
</dbReference>
<dbReference type="AlphaFoldDB" id="A0A8X7SJ34"/>
<sequence>MSLFLELDMGHRRFIRNGIAWDQIMRIDQEQAVMKCMIKMDHEKTNSRSGNRRRDLEVLNKMKKASWMQCITARRYKEEAQPAERSSVGAQVECVSSLRVCQLPEIDGLPHSSGSIGDQLNSAGLSVQVSGSWTRSGK</sequence>
<protein>
    <submittedName>
        <fullName evidence="1">Uncharacterized protein</fullName>
    </submittedName>
</protein>
<dbReference type="Proteomes" id="UP000886595">
    <property type="component" value="Unassembled WGS sequence"/>
</dbReference>
<organism evidence="1 2">
    <name type="scientific">Brassica carinata</name>
    <name type="common">Ethiopian mustard</name>
    <name type="synonym">Abyssinian cabbage</name>
    <dbReference type="NCBI Taxonomy" id="52824"/>
    <lineage>
        <taxon>Eukaryota</taxon>
        <taxon>Viridiplantae</taxon>
        <taxon>Streptophyta</taxon>
        <taxon>Embryophyta</taxon>
        <taxon>Tracheophyta</taxon>
        <taxon>Spermatophyta</taxon>
        <taxon>Magnoliopsida</taxon>
        <taxon>eudicotyledons</taxon>
        <taxon>Gunneridae</taxon>
        <taxon>Pentapetalae</taxon>
        <taxon>rosids</taxon>
        <taxon>malvids</taxon>
        <taxon>Brassicales</taxon>
        <taxon>Brassicaceae</taxon>
        <taxon>Brassiceae</taxon>
        <taxon>Brassica</taxon>
    </lineage>
</organism>
<reference evidence="1 2" key="1">
    <citation type="submission" date="2020-02" db="EMBL/GenBank/DDBJ databases">
        <authorList>
            <person name="Ma Q."/>
            <person name="Huang Y."/>
            <person name="Song X."/>
            <person name="Pei D."/>
        </authorList>
    </citation>
    <scope>NUCLEOTIDE SEQUENCE [LARGE SCALE GENOMIC DNA]</scope>
    <source>
        <strain evidence="1">Sxm20200214</strain>
        <tissue evidence="1">Leaf</tissue>
    </source>
</reference>
<keyword evidence="2" id="KW-1185">Reference proteome</keyword>
<dbReference type="OrthoDB" id="10523803at2759"/>
<gene>
    <name evidence="1" type="ORF">Bca52824_026985</name>
</gene>
<comment type="caution">
    <text evidence="1">The sequence shown here is derived from an EMBL/GenBank/DDBJ whole genome shotgun (WGS) entry which is preliminary data.</text>
</comment>
<name>A0A8X7SJ34_BRACI</name>
<proteinExistence type="predicted"/>
<evidence type="ECO:0000313" key="1">
    <source>
        <dbReference type="EMBL" id="KAG2307237.1"/>
    </source>
</evidence>
<accession>A0A8X7SJ34</accession>